<reference evidence="1 2" key="1">
    <citation type="submission" date="2018-02" db="EMBL/GenBank/DDBJ databases">
        <title>Draft genome sequences of Elsinoe sp., causing black scab on jojoba.</title>
        <authorList>
            <person name="Stodart B."/>
            <person name="Jeffress S."/>
            <person name="Ash G."/>
            <person name="Arun Chinnappa K."/>
        </authorList>
    </citation>
    <scope>NUCLEOTIDE SEQUENCE [LARGE SCALE GENOMIC DNA]</scope>
    <source>
        <strain evidence="1 2">Hillstone_2</strain>
    </source>
</reference>
<name>A0A4U7B6U4_9PEZI</name>
<evidence type="ECO:0000313" key="1">
    <source>
        <dbReference type="EMBL" id="TKX25505.1"/>
    </source>
</evidence>
<protein>
    <submittedName>
        <fullName evidence="1">Uncharacterized protein</fullName>
    </submittedName>
</protein>
<dbReference type="AlphaFoldDB" id="A0A4U7B6U4"/>
<sequence length="318" mass="36980">MKLNPRTSSKARVHGHRESLSRLSTKYGVKKIQRPKRGRKPCSKSFERHVYRCFQRLESRGQCLLECNEILDRDANDLLDAINIKLSRMISQHEVDVNAAGWKDFVKCFGRPIRPGRQNIPFFDLPLELRQMVYNSVEFLDNRRRSSDRHTPRLIYIDLELSVWKPSAFFCTSKCIRKEIIAFFESRFTMYMPAIINMTQTEDRYPQISMDITKRQRSILSTPATAPVEFSIFDCRIYEIGTQHRDAIFVIKSQGFLSVGRSCYGLHAARCAACCRNWQAILAEAEREMSSSIYRRSGSGISMFEILQLVDILNRHFG</sequence>
<proteinExistence type="predicted"/>
<organism evidence="1 2">
    <name type="scientific">Elsinoe australis</name>
    <dbReference type="NCBI Taxonomy" id="40998"/>
    <lineage>
        <taxon>Eukaryota</taxon>
        <taxon>Fungi</taxon>
        <taxon>Dikarya</taxon>
        <taxon>Ascomycota</taxon>
        <taxon>Pezizomycotina</taxon>
        <taxon>Dothideomycetes</taxon>
        <taxon>Dothideomycetidae</taxon>
        <taxon>Myriangiales</taxon>
        <taxon>Elsinoaceae</taxon>
        <taxon>Elsinoe</taxon>
    </lineage>
</organism>
<dbReference type="Proteomes" id="UP000308133">
    <property type="component" value="Unassembled WGS sequence"/>
</dbReference>
<evidence type="ECO:0000313" key="2">
    <source>
        <dbReference type="Proteomes" id="UP000308133"/>
    </source>
</evidence>
<gene>
    <name evidence="1" type="ORF">C1H76_2155</name>
</gene>
<dbReference type="EMBL" id="PTQR01000028">
    <property type="protein sequence ID" value="TKX25505.1"/>
    <property type="molecule type" value="Genomic_DNA"/>
</dbReference>
<comment type="caution">
    <text evidence="1">The sequence shown here is derived from an EMBL/GenBank/DDBJ whole genome shotgun (WGS) entry which is preliminary data.</text>
</comment>
<accession>A0A4U7B6U4</accession>